<evidence type="ECO:0000259" key="10">
    <source>
        <dbReference type="Pfam" id="PF24758"/>
    </source>
</evidence>
<keyword evidence="4" id="KW-0255">Endonuclease</keyword>
<evidence type="ECO:0000259" key="9">
    <source>
        <dbReference type="Pfam" id="PF17921"/>
    </source>
</evidence>
<evidence type="ECO:0000313" key="11">
    <source>
        <dbReference type="EMBL" id="GEU91150.1"/>
    </source>
</evidence>
<feature type="domain" description="F-box/LRR-repeat protein 15/At3g58940/PEG3-like LRR" evidence="10">
    <location>
        <begin position="121"/>
        <end position="204"/>
    </location>
</feature>
<evidence type="ECO:0000259" key="8">
    <source>
        <dbReference type="Pfam" id="PF17917"/>
    </source>
</evidence>
<gene>
    <name evidence="11" type="ORF">Tci_063128</name>
</gene>
<dbReference type="InterPro" id="IPR041373">
    <property type="entry name" value="RT_RNaseH"/>
</dbReference>
<evidence type="ECO:0000256" key="1">
    <source>
        <dbReference type="ARBA" id="ARBA00022679"/>
    </source>
</evidence>
<name>A0A6L2NYA1_TANCI</name>
<dbReference type="GO" id="GO:0016787">
    <property type="term" value="F:hydrolase activity"/>
    <property type="evidence" value="ECO:0007669"/>
    <property type="project" value="UniProtKB-KW"/>
</dbReference>
<dbReference type="InterPro" id="IPR050951">
    <property type="entry name" value="Retrovirus_Pol_polyprotein"/>
</dbReference>
<evidence type="ECO:0000256" key="5">
    <source>
        <dbReference type="ARBA" id="ARBA00022801"/>
    </source>
</evidence>
<dbReference type="GO" id="GO:0004519">
    <property type="term" value="F:endonuclease activity"/>
    <property type="evidence" value="ECO:0007669"/>
    <property type="project" value="UniProtKB-KW"/>
</dbReference>
<dbReference type="Gene3D" id="3.80.10.10">
    <property type="entry name" value="Ribonuclease Inhibitor"/>
    <property type="match status" value="1"/>
</dbReference>
<dbReference type="Pfam" id="PF17917">
    <property type="entry name" value="RT_RNaseH"/>
    <property type="match status" value="1"/>
</dbReference>
<feature type="compositionally biased region" description="Low complexity" evidence="7">
    <location>
        <begin position="736"/>
        <end position="764"/>
    </location>
</feature>
<keyword evidence="5" id="KW-0378">Hydrolase</keyword>
<evidence type="ECO:0000256" key="4">
    <source>
        <dbReference type="ARBA" id="ARBA00022759"/>
    </source>
</evidence>
<dbReference type="GO" id="GO:0003964">
    <property type="term" value="F:RNA-directed DNA polymerase activity"/>
    <property type="evidence" value="ECO:0007669"/>
    <property type="project" value="UniProtKB-KW"/>
</dbReference>
<organism evidence="11">
    <name type="scientific">Tanacetum cinerariifolium</name>
    <name type="common">Dalmatian daisy</name>
    <name type="synonym">Chrysanthemum cinerariifolium</name>
    <dbReference type="NCBI Taxonomy" id="118510"/>
    <lineage>
        <taxon>Eukaryota</taxon>
        <taxon>Viridiplantae</taxon>
        <taxon>Streptophyta</taxon>
        <taxon>Embryophyta</taxon>
        <taxon>Tracheophyta</taxon>
        <taxon>Spermatophyta</taxon>
        <taxon>Magnoliopsida</taxon>
        <taxon>eudicotyledons</taxon>
        <taxon>Gunneridae</taxon>
        <taxon>Pentapetalae</taxon>
        <taxon>asterids</taxon>
        <taxon>campanulids</taxon>
        <taxon>Asterales</taxon>
        <taxon>Asteraceae</taxon>
        <taxon>Asteroideae</taxon>
        <taxon>Anthemideae</taxon>
        <taxon>Anthemidinae</taxon>
        <taxon>Tanacetum</taxon>
    </lineage>
</organism>
<proteinExistence type="predicted"/>
<evidence type="ECO:0000256" key="3">
    <source>
        <dbReference type="ARBA" id="ARBA00022722"/>
    </source>
</evidence>
<dbReference type="Pfam" id="PF17921">
    <property type="entry name" value="Integrase_H2C2"/>
    <property type="match status" value="1"/>
</dbReference>
<keyword evidence="1" id="KW-0808">Transferase</keyword>
<dbReference type="InterPro" id="IPR043502">
    <property type="entry name" value="DNA/RNA_pol_sf"/>
</dbReference>
<feature type="domain" description="Reverse transcriptase RNase H-like" evidence="8">
    <location>
        <begin position="848"/>
        <end position="941"/>
    </location>
</feature>
<dbReference type="SUPFAM" id="SSF52047">
    <property type="entry name" value="RNI-like"/>
    <property type="match status" value="1"/>
</dbReference>
<evidence type="ECO:0000256" key="2">
    <source>
        <dbReference type="ARBA" id="ARBA00022695"/>
    </source>
</evidence>
<dbReference type="InterPro" id="IPR055411">
    <property type="entry name" value="LRR_FXL15/At3g58940/PEG3-like"/>
</dbReference>
<comment type="caution">
    <text evidence="11">The sequence shown here is derived from an EMBL/GenBank/DDBJ whole genome shotgun (WGS) entry which is preliminary data.</text>
</comment>
<dbReference type="PANTHER" id="PTHR37984:SF5">
    <property type="entry name" value="PROTEIN NYNRIN-LIKE"/>
    <property type="match status" value="1"/>
</dbReference>
<keyword evidence="3" id="KW-0540">Nuclease</keyword>
<evidence type="ECO:0000256" key="7">
    <source>
        <dbReference type="SAM" id="MobiDB-lite"/>
    </source>
</evidence>
<feature type="region of interest" description="Disordered" evidence="7">
    <location>
        <begin position="736"/>
        <end position="772"/>
    </location>
</feature>
<reference evidence="11" key="1">
    <citation type="journal article" date="2019" name="Sci. Rep.">
        <title>Draft genome of Tanacetum cinerariifolium, the natural source of mosquito coil.</title>
        <authorList>
            <person name="Yamashiro T."/>
            <person name="Shiraishi A."/>
            <person name="Satake H."/>
            <person name="Nakayama K."/>
        </authorList>
    </citation>
    <scope>NUCLEOTIDE SEQUENCE</scope>
</reference>
<dbReference type="Pfam" id="PF24758">
    <property type="entry name" value="LRR_At5g56370"/>
    <property type="match status" value="1"/>
</dbReference>
<evidence type="ECO:0000256" key="6">
    <source>
        <dbReference type="ARBA" id="ARBA00022918"/>
    </source>
</evidence>
<dbReference type="PANTHER" id="PTHR37984">
    <property type="entry name" value="PROTEIN CBG26694"/>
    <property type="match status" value="1"/>
</dbReference>
<keyword evidence="6" id="KW-0695">RNA-directed DNA polymerase</keyword>
<feature type="domain" description="Integrase zinc-binding" evidence="9">
    <location>
        <begin position="979"/>
        <end position="1033"/>
    </location>
</feature>
<protein>
    <submittedName>
        <fullName evidence="11">Retrotransposon protein, putative, Ty3-gypsy subclass</fullName>
    </submittedName>
</protein>
<dbReference type="CDD" id="cd09274">
    <property type="entry name" value="RNase_HI_RT_Ty3"/>
    <property type="match status" value="1"/>
</dbReference>
<dbReference type="Gene3D" id="1.10.340.70">
    <property type="match status" value="1"/>
</dbReference>
<dbReference type="EMBL" id="BKCJ010010342">
    <property type="protein sequence ID" value="GEU91150.1"/>
    <property type="molecule type" value="Genomic_DNA"/>
</dbReference>
<keyword evidence="2" id="KW-0548">Nucleotidyltransferase</keyword>
<sequence>MCVNVGSVMSVLVLEMESLDSFLDGGLPTLWNKKSLCNKMKVQRLRNGGFVGRAFLNLYLMKLVKVSPKSKQLKKSKLAGAIFHMLLRHTGSILEFNIDVGELEMYSELDQIIYYLSKSNSVKKLSFEISNNYRYKLPSLFFSLQGLKSLELLNCGFEPPLTFNGFSRLKRVNFIHVEMNSKTLQQFLSNCPLLQTVLLFGHGSKNNSTRGNKFTFVEFFECAPLIWSLSISGFYVKYLATGGMSQKLPTSFANLEYLLLILCLPDQDEISSSLCLIRNSPNLKKLTLRFEKSDGPRNSMNYLDFHDYSAFNIAYLENLAMFNFSNLDLDTSHLTTQAQPSTAQQDPRPKRLSTDRVALDEYMRAWFPSEVSEAVKVRSVGISFRTELKKKIASRRHVIQYLEKVGATSGWLMRLNRNQEDDVLLLGLLDTFVYMMYEIVRKREKDVCGSVSLSILLMRCLVVGDLSINGTLSCGGSGWLIYDVWFSGLSYGDSILCVDWIRVVGCDEGVDDVDEDVFKGNEVAFWCGGYPMRTVGMDIGWNLSEFIRRFVLNSYVSIRVYYIEGLGHNLFFVGQFYDSNLKVAFRKPTWFVRNLEGATTCYTQNCSLIRLRHRKTPCELLHDRKPYLSYLHVFGALCYPSNDNEDLGKLKAKADVGIFIGYALAKKAYQITTDVPNELWKQYILRFVPQPTSSTPFVPPKRNDWDTLLQSLFDEYFRPPPCVDHTVLEFTAPVPAVSTDTPSSTSVDKDAPSSSTSQTPQESPFHVIPPVNQPPEHICKWTKDHLIDKVKLNPSRLVSTRHQLQTKALFYYLDAFLSSVEPKSYKEALTESCWIEAMQEEFNEFECGFQIYSDASKKGLGCVLMQHGKVIAYASRQLKPYEVNYPTHDLELAAVVFALKIWRHYLYGESCDIFTDHKSLKYTFTQRELNMRQRRWLELSKDYDTNIQYHLGKANTEFLLDEDDVLWQGTRLRVPNDAILREALLTEAHSSPFSVHPGSTKMYRDLKQHFWWSGMKRDVATFVSRCLICQQVKLEYQRASGLLQLLDIPIWKWDEISMDFVTGLPRTQRRHDAIWVVVDRLTKKYRAPICWDQVGEHVIKGPEMIEVTNEKVAVAKEKLKEARSGGGCFRIIRELQRQIEYSRAELEFVLHQLAICRAHAMQNQNQNQNHQILIDEVVIDDPNLYDDPSTVLDNNNNNNNSYQHHGLDLDHGQMPQNEDEFILGEDDLQDDTCQDEHALQLQEINSWATGNNSPSSSAVCLEGKPPVDDQCEDFKLINEIPTGDQRHEFKFEFDEINEPSDETLFNEGNHKSLTKEENVTFFTKEDNVSSYQQHNEDHDLKSAATLFTLTNCGTY</sequence>
<dbReference type="InterPro" id="IPR041588">
    <property type="entry name" value="Integrase_H2C2"/>
</dbReference>
<dbReference type="Gene3D" id="3.10.20.370">
    <property type="match status" value="1"/>
</dbReference>
<dbReference type="FunFam" id="3.10.20.370:FF:000001">
    <property type="entry name" value="Retrovirus-related Pol polyprotein from transposon 17.6-like protein"/>
    <property type="match status" value="1"/>
</dbReference>
<dbReference type="SUPFAM" id="SSF56672">
    <property type="entry name" value="DNA/RNA polymerases"/>
    <property type="match status" value="1"/>
</dbReference>
<dbReference type="InterPro" id="IPR032675">
    <property type="entry name" value="LRR_dom_sf"/>
</dbReference>
<accession>A0A6L2NYA1</accession>